<dbReference type="AlphaFoldDB" id="A0A7Z0AWV3"/>
<feature type="chain" id="PRO_5030767438" description="DUF2790 domain-containing protein" evidence="1">
    <location>
        <begin position="24"/>
        <end position="89"/>
    </location>
</feature>
<sequence>MNIRPFLLTTAIACTAFAGLAQANDTSANAKAVPYEYGMPLHVSKVISMTEPQTQQCKVITADMKYLDNAGKPEEISYRKMSDACNFQN</sequence>
<proteinExistence type="predicted"/>
<organism evidence="2 3">
    <name type="scientific">Pseudomonas moraviensis</name>
    <dbReference type="NCBI Taxonomy" id="321662"/>
    <lineage>
        <taxon>Bacteria</taxon>
        <taxon>Pseudomonadati</taxon>
        <taxon>Pseudomonadota</taxon>
        <taxon>Gammaproteobacteria</taxon>
        <taxon>Pseudomonadales</taxon>
        <taxon>Pseudomonadaceae</taxon>
        <taxon>Pseudomonas</taxon>
    </lineage>
</organism>
<evidence type="ECO:0000313" key="3">
    <source>
        <dbReference type="Proteomes" id="UP000553035"/>
    </source>
</evidence>
<dbReference type="Proteomes" id="UP000553035">
    <property type="component" value="Unassembled WGS sequence"/>
</dbReference>
<name>A0A7Z0AWV3_9PSED</name>
<comment type="caution">
    <text evidence="2">The sequence shown here is derived from an EMBL/GenBank/DDBJ whole genome shotgun (WGS) entry which is preliminary data.</text>
</comment>
<feature type="signal peptide" evidence="1">
    <location>
        <begin position="1"/>
        <end position="23"/>
    </location>
</feature>
<dbReference type="RefSeq" id="WP_179695083.1">
    <property type="nucleotide sequence ID" value="NZ_JACCAT010000001.1"/>
</dbReference>
<evidence type="ECO:0000256" key="1">
    <source>
        <dbReference type="SAM" id="SignalP"/>
    </source>
</evidence>
<gene>
    <name evidence="2" type="ORF">GGI52_005061</name>
</gene>
<protein>
    <recommendedName>
        <fullName evidence="4">DUF2790 domain-containing protein</fullName>
    </recommendedName>
</protein>
<dbReference type="Gene3D" id="2.30.140.50">
    <property type="entry name" value="Protein of unknown function DUF2790"/>
    <property type="match status" value="1"/>
</dbReference>
<dbReference type="InterPro" id="IPR021245">
    <property type="entry name" value="DUF2790"/>
</dbReference>
<dbReference type="EMBL" id="JACCAT010000001">
    <property type="protein sequence ID" value="NYH12018.1"/>
    <property type="molecule type" value="Genomic_DNA"/>
</dbReference>
<reference evidence="2 3" key="1">
    <citation type="submission" date="2020-07" db="EMBL/GenBank/DDBJ databases">
        <title>Exploring microbial biodiversity for novel pathways involved in the catabolism of aromatic compounds derived from lignin.</title>
        <authorList>
            <person name="Elkins J."/>
        </authorList>
    </citation>
    <scope>NUCLEOTIDE SEQUENCE [LARGE SCALE GENOMIC DNA]</scope>
    <source>
        <strain evidence="2 3">VanB</strain>
    </source>
</reference>
<dbReference type="Pfam" id="PF10976">
    <property type="entry name" value="DUF2790"/>
    <property type="match status" value="1"/>
</dbReference>
<evidence type="ECO:0008006" key="4">
    <source>
        <dbReference type="Google" id="ProtNLM"/>
    </source>
</evidence>
<keyword evidence="1" id="KW-0732">Signal</keyword>
<accession>A0A7Z0AWV3</accession>
<evidence type="ECO:0000313" key="2">
    <source>
        <dbReference type="EMBL" id="NYH12018.1"/>
    </source>
</evidence>